<evidence type="ECO:0000259" key="6">
    <source>
        <dbReference type="PROSITE" id="PS51669"/>
    </source>
</evidence>
<comment type="cofactor">
    <cofactor evidence="1">
        <name>Mo-bis(molybdopterin guanine dinucleotide)</name>
        <dbReference type="ChEBI" id="CHEBI:60539"/>
    </cofactor>
</comment>
<keyword evidence="3" id="KW-0479">Metal-binding</keyword>
<dbReference type="AlphaFoldDB" id="A0AAJ2NMJ3"/>
<name>A0AAJ2NMJ3_ALKPS</name>
<reference evidence="7" key="1">
    <citation type="submission" date="2023-10" db="EMBL/GenBank/DDBJ databases">
        <title>Screening of Alkalihalophilus pseudofirmusBZ-TG-HK211 and Its Alleviation of Salt Stress on Rapeseed Growth.</title>
        <authorList>
            <person name="Zhao B."/>
            <person name="Guo T."/>
        </authorList>
    </citation>
    <scope>NUCLEOTIDE SEQUENCE</scope>
    <source>
        <strain evidence="7">BZ-TG-HK211</strain>
    </source>
</reference>
<dbReference type="Pfam" id="PF00384">
    <property type="entry name" value="Molybdopterin"/>
    <property type="match status" value="1"/>
</dbReference>
<evidence type="ECO:0000256" key="3">
    <source>
        <dbReference type="ARBA" id="ARBA00022723"/>
    </source>
</evidence>
<dbReference type="GO" id="GO:0051536">
    <property type="term" value="F:iron-sulfur cluster binding"/>
    <property type="evidence" value="ECO:0007669"/>
    <property type="project" value="UniProtKB-KW"/>
</dbReference>
<dbReference type="PROSITE" id="PS51669">
    <property type="entry name" value="4FE4S_MOW_BIS_MGD"/>
    <property type="match status" value="1"/>
</dbReference>
<proteinExistence type="inferred from homology"/>
<gene>
    <name evidence="7" type="ORF">RYX45_01105</name>
</gene>
<dbReference type="InterPro" id="IPR006657">
    <property type="entry name" value="MoPterin_dinucl-bd_dom"/>
</dbReference>
<sequence>MEEKDKRVHFRTCPLCEATCGLEIHTEGNKVTAIKGDTLDPFSKGYLCPKGFHLDKLYSDPDRIKKPMIRDGNTWRETSWEEAFEEVKRGLQTIIKKDGRDAVASYLGNPNVHNLAGMLYVPILLRALGSKNRYSASTMDQIPKQLTAEWMYGSDFSIPIPDIDRTNYFLVLGANPLVSNGSLMTAPNMRKRIKNIQKRGGKMVVIDPVSTVTAKAADEHYTIIPGTDAYFLAGLLHTIFSEGLEDLGRAENYVNGLEDLKQALNDFSIEELSLTCGIEVHIIQKLAREVAKTERAIVYGRMGTCTQTFGTMNSWLIEVINIVTGNLDKEGGVMFTSAAAGSKNAGGKKKADRFGRFHSRIRKQPEVLGELPISCLAEEIETPGEGQIKGLLTVAGNPVLSAPNGERIEQALSSLEFMVSVDCYLNETTRHANVLLPAPSALERSHYDLSFYQLSVRNIAHYSKQVFDLPEDQLDEWEILLQLAAAVMDEKLGDDPVRALDDYAVMQLIKKEQRNENSPLSNKDPAEIFSNLSHRRGPERMLDFLLRTGEYGDFFGEVPSGLSLTVLSEKYPHGKDLGPLKSRLPQVLTTISGKIEMAPSLLMKDLTRLKGKRDKNADHLLLVSRRQLQSNNSWMHNITELTKGSNRCTLQMHPKDANRHHIEDKSIVSVESAVGKIEVRVELMNDVMEGVVTLPHGWGHDLDGIQLEQGRKNAGVNSNRLSNDRLIDPVSGNAIFNGIPVSVSRCDTNKDVVG</sequence>
<keyword evidence="4" id="KW-0408">Iron</keyword>
<dbReference type="Proteomes" id="UP001285636">
    <property type="component" value="Unassembled WGS sequence"/>
</dbReference>
<feature type="domain" description="4Fe-4S Mo/W bis-MGD-type" evidence="6">
    <location>
        <begin position="6"/>
        <end position="62"/>
    </location>
</feature>
<evidence type="ECO:0000313" key="7">
    <source>
        <dbReference type="EMBL" id="MDV2883760.1"/>
    </source>
</evidence>
<dbReference type="InterPro" id="IPR009010">
    <property type="entry name" value="Asp_de-COase-like_dom_sf"/>
</dbReference>
<dbReference type="PANTHER" id="PTHR43742:SF2">
    <property type="entry name" value="ASSIMILATORY NITRATE REDUCTASE CATALYTIC SUBUNIT"/>
    <property type="match status" value="1"/>
</dbReference>
<organism evidence="7 8">
    <name type="scientific">Alkalihalophilus pseudofirmus</name>
    <name type="common">Bacillus pseudofirmus</name>
    <dbReference type="NCBI Taxonomy" id="79885"/>
    <lineage>
        <taxon>Bacteria</taxon>
        <taxon>Bacillati</taxon>
        <taxon>Bacillota</taxon>
        <taxon>Bacilli</taxon>
        <taxon>Bacillales</taxon>
        <taxon>Bacillaceae</taxon>
        <taxon>Alkalihalophilus</taxon>
    </lineage>
</organism>
<dbReference type="Gene3D" id="2.20.25.90">
    <property type="entry name" value="ADC-like domains"/>
    <property type="match status" value="1"/>
</dbReference>
<dbReference type="InterPro" id="IPR006656">
    <property type="entry name" value="Mopterin_OxRdtase"/>
</dbReference>
<protein>
    <submittedName>
        <fullName evidence="7">Molybdopterin-dependent oxidoreductase</fullName>
    </submittedName>
</protein>
<dbReference type="Gene3D" id="3.40.228.10">
    <property type="entry name" value="Dimethylsulfoxide Reductase, domain 2"/>
    <property type="match status" value="1"/>
</dbReference>
<evidence type="ECO:0000256" key="5">
    <source>
        <dbReference type="ARBA" id="ARBA00023014"/>
    </source>
</evidence>
<evidence type="ECO:0000256" key="4">
    <source>
        <dbReference type="ARBA" id="ARBA00023004"/>
    </source>
</evidence>
<dbReference type="GO" id="GO:0043546">
    <property type="term" value="F:molybdopterin cofactor binding"/>
    <property type="evidence" value="ECO:0007669"/>
    <property type="project" value="InterPro"/>
</dbReference>
<dbReference type="GO" id="GO:0046872">
    <property type="term" value="F:metal ion binding"/>
    <property type="evidence" value="ECO:0007669"/>
    <property type="project" value="UniProtKB-KW"/>
</dbReference>
<dbReference type="Pfam" id="PF01568">
    <property type="entry name" value="Molydop_binding"/>
    <property type="match status" value="1"/>
</dbReference>
<evidence type="ECO:0000256" key="2">
    <source>
        <dbReference type="ARBA" id="ARBA00010312"/>
    </source>
</evidence>
<dbReference type="EMBL" id="JAWJAY010000001">
    <property type="protein sequence ID" value="MDV2883760.1"/>
    <property type="molecule type" value="Genomic_DNA"/>
</dbReference>
<dbReference type="SUPFAM" id="SSF50692">
    <property type="entry name" value="ADC-like"/>
    <property type="match status" value="1"/>
</dbReference>
<dbReference type="InterPro" id="IPR006963">
    <property type="entry name" value="Mopterin_OxRdtase_4Fe-4S_dom"/>
</dbReference>
<evidence type="ECO:0000313" key="8">
    <source>
        <dbReference type="Proteomes" id="UP001285636"/>
    </source>
</evidence>
<keyword evidence="5" id="KW-0411">Iron-sulfur</keyword>
<accession>A0AAJ2NMJ3</accession>
<evidence type="ECO:0000256" key="1">
    <source>
        <dbReference type="ARBA" id="ARBA00001942"/>
    </source>
</evidence>
<comment type="similarity">
    <text evidence="2">Belongs to the prokaryotic molybdopterin-containing oxidoreductase family.</text>
</comment>
<comment type="caution">
    <text evidence="7">The sequence shown here is derived from an EMBL/GenBank/DDBJ whole genome shotgun (WGS) entry which is preliminary data.</text>
</comment>
<dbReference type="Gene3D" id="3.40.50.740">
    <property type="match status" value="1"/>
</dbReference>
<dbReference type="PANTHER" id="PTHR43742">
    <property type="entry name" value="TRIMETHYLAMINE-N-OXIDE REDUCTASE"/>
    <property type="match status" value="1"/>
</dbReference>
<dbReference type="GO" id="GO:0016491">
    <property type="term" value="F:oxidoreductase activity"/>
    <property type="evidence" value="ECO:0007669"/>
    <property type="project" value="InterPro"/>
</dbReference>
<dbReference type="Pfam" id="PF04879">
    <property type="entry name" value="Molybdop_Fe4S4"/>
    <property type="match status" value="1"/>
</dbReference>
<dbReference type="SUPFAM" id="SSF53706">
    <property type="entry name" value="Formate dehydrogenase/DMSO reductase, domains 1-3"/>
    <property type="match status" value="1"/>
</dbReference>
<dbReference type="SMART" id="SM00926">
    <property type="entry name" value="Molybdop_Fe4S4"/>
    <property type="match status" value="1"/>
</dbReference>
<dbReference type="InterPro" id="IPR050612">
    <property type="entry name" value="Prok_Mopterin_Oxidored"/>
</dbReference>
<dbReference type="RefSeq" id="WP_323465623.1">
    <property type="nucleotide sequence ID" value="NZ_CP144224.1"/>
</dbReference>
<dbReference type="Gene3D" id="2.40.40.20">
    <property type="match status" value="1"/>
</dbReference>